<feature type="region of interest" description="Disordered" evidence="1">
    <location>
        <begin position="243"/>
        <end position="265"/>
    </location>
</feature>
<proteinExistence type="predicted"/>
<evidence type="ECO:0000256" key="2">
    <source>
        <dbReference type="SAM" id="Phobius"/>
    </source>
</evidence>
<keyword evidence="2" id="KW-0472">Membrane</keyword>
<dbReference type="InterPro" id="IPR057233">
    <property type="entry name" value="DUF7911"/>
</dbReference>
<dbReference type="WBParaSite" id="jg22233">
    <property type="protein sequence ID" value="jg22233"/>
    <property type="gene ID" value="jg22233"/>
</dbReference>
<dbReference type="AlphaFoldDB" id="A0A915DPR9"/>
<dbReference type="Pfam" id="PF25492">
    <property type="entry name" value="DUF7911"/>
    <property type="match status" value="1"/>
</dbReference>
<evidence type="ECO:0000256" key="1">
    <source>
        <dbReference type="SAM" id="MobiDB-lite"/>
    </source>
</evidence>
<dbReference type="Proteomes" id="UP000887574">
    <property type="component" value="Unplaced"/>
</dbReference>
<sequence length="481" mass="54011">MSRLNVSPSTQKSRVFDDLRPCAETQDKSNCTGERQRPWHWSAIVIEENQRQIATLPVEFPQANSLLGSTIFSYSLRSSLNYAVCSFMSNSSFVMEPELSFMDTTYSDVVFLLILTHPVLIGQNIAEQDSQHTGRPQKLPNILSLWMLSAKSFLLFISRESRLSLLALMICFLGRIEQKSSEAIWSPLRRSPKTNRPVNTLIKATTRKGDDKYSTKLFTTNKLSNQSSPNCVLELPKFSAAQMKSHKSSKSKDRSTTTTISPKTQAKTPILLPSTSSEPLLPTTTMSSILRGKSSITTIKLETNYDEEQVSSQISRRLRFQHQLRRRSASHPTSFKEIQQKGRIDTPKQQPVSSMDESFPAGYSDYENSEEDNGFHGGGDNPLGLPKTEEKNVNSQGVTTKRWQNTRTGWPSIATTAKPTEKEKTDKPAAQPNTFVDRGEPSIGVKLEFGLQMKSVKMLVISSLITIDIVFSLFFVEYKNS</sequence>
<feature type="transmembrane region" description="Helical" evidence="2">
    <location>
        <begin position="456"/>
        <end position="476"/>
    </location>
</feature>
<feature type="region of interest" description="Disordered" evidence="1">
    <location>
        <begin position="324"/>
        <end position="399"/>
    </location>
</feature>
<feature type="compositionally biased region" description="Polar residues" evidence="1">
    <location>
        <begin position="347"/>
        <end position="356"/>
    </location>
</feature>
<protein>
    <submittedName>
        <fullName evidence="4">Uncharacterized protein</fullName>
    </submittedName>
</protein>
<evidence type="ECO:0000313" key="3">
    <source>
        <dbReference type="Proteomes" id="UP000887574"/>
    </source>
</evidence>
<reference evidence="4" key="1">
    <citation type="submission" date="2022-11" db="UniProtKB">
        <authorList>
            <consortium name="WormBaseParasite"/>
        </authorList>
    </citation>
    <scope>IDENTIFICATION</scope>
</reference>
<organism evidence="3 4">
    <name type="scientific">Ditylenchus dipsaci</name>
    <dbReference type="NCBI Taxonomy" id="166011"/>
    <lineage>
        <taxon>Eukaryota</taxon>
        <taxon>Metazoa</taxon>
        <taxon>Ecdysozoa</taxon>
        <taxon>Nematoda</taxon>
        <taxon>Chromadorea</taxon>
        <taxon>Rhabditida</taxon>
        <taxon>Tylenchina</taxon>
        <taxon>Tylenchomorpha</taxon>
        <taxon>Sphaerularioidea</taxon>
        <taxon>Anguinidae</taxon>
        <taxon>Anguininae</taxon>
        <taxon>Ditylenchus</taxon>
    </lineage>
</organism>
<name>A0A915DPR9_9BILA</name>
<keyword evidence="2" id="KW-1133">Transmembrane helix</keyword>
<accession>A0A915DPR9</accession>
<evidence type="ECO:0000313" key="4">
    <source>
        <dbReference type="WBParaSite" id="jg22233"/>
    </source>
</evidence>
<keyword evidence="3" id="KW-1185">Reference proteome</keyword>
<feature type="region of interest" description="Disordered" evidence="1">
    <location>
        <begin position="418"/>
        <end position="437"/>
    </location>
</feature>
<keyword evidence="2" id="KW-0812">Transmembrane</keyword>